<proteinExistence type="predicted"/>
<name>A0A2S0VVI5_9ALTE</name>
<dbReference type="OrthoDB" id="5600394at2"/>
<sequence>MSEPIYVQKILDQLDTMMESEDADALFISGYLRGQVTYVVGQLEINQQLTENTFIKEVNKALVTARQSGELSSQDAEFVEQAWATLLK</sequence>
<dbReference type="Pfam" id="PF08891">
    <property type="entry name" value="YfcL"/>
    <property type="match status" value="1"/>
</dbReference>
<protein>
    <recommendedName>
        <fullName evidence="3">YfcL protein</fullName>
    </recommendedName>
</protein>
<dbReference type="InterPro" id="IPR014987">
    <property type="entry name" value="UPF_YfcL"/>
</dbReference>
<gene>
    <name evidence="1" type="ORF">C2869_18090</name>
</gene>
<organism evidence="1 2">
    <name type="scientific">Saccharobesus litoralis</name>
    <dbReference type="NCBI Taxonomy" id="2172099"/>
    <lineage>
        <taxon>Bacteria</taxon>
        <taxon>Pseudomonadati</taxon>
        <taxon>Pseudomonadota</taxon>
        <taxon>Gammaproteobacteria</taxon>
        <taxon>Alteromonadales</taxon>
        <taxon>Alteromonadaceae</taxon>
        <taxon>Saccharobesus</taxon>
    </lineage>
</organism>
<accession>A0A2S0VVI5</accession>
<dbReference type="RefSeq" id="WP_108604269.1">
    <property type="nucleotide sequence ID" value="NZ_CP026604.1"/>
</dbReference>
<dbReference type="KEGG" id="cate:C2869_18090"/>
<dbReference type="Proteomes" id="UP000244441">
    <property type="component" value="Chromosome"/>
</dbReference>
<dbReference type="EMBL" id="CP026604">
    <property type="protein sequence ID" value="AWB68205.1"/>
    <property type="molecule type" value="Genomic_DNA"/>
</dbReference>
<reference evidence="1 2" key="1">
    <citation type="submission" date="2018-01" db="EMBL/GenBank/DDBJ databases">
        <title>Genome sequence of a Cantenovulum-like bacteria.</title>
        <authorList>
            <person name="Tan W.R."/>
            <person name="Lau N.-S."/>
            <person name="Go F."/>
            <person name="Amirul A.-A.A."/>
        </authorList>
    </citation>
    <scope>NUCLEOTIDE SEQUENCE [LARGE SCALE GENOMIC DNA]</scope>
    <source>
        <strain evidence="1 2">CCB-QB4</strain>
    </source>
</reference>
<evidence type="ECO:0000313" key="2">
    <source>
        <dbReference type="Proteomes" id="UP000244441"/>
    </source>
</evidence>
<keyword evidence="2" id="KW-1185">Reference proteome</keyword>
<dbReference type="AlphaFoldDB" id="A0A2S0VVI5"/>
<evidence type="ECO:0000313" key="1">
    <source>
        <dbReference type="EMBL" id="AWB68205.1"/>
    </source>
</evidence>
<evidence type="ECO:0008006" key="3">
    <source>
        <dbReference type="Google" id="ProtNLM"/>
    </source>
</evidence>